<evidence type="ECO:0000256" key="8">
    <source>
        <dbReference type="ARBA" id="ARBA00023136"/>
    </source>
</evidence>
<dbReference type="Gene3D" id="1.25.40.10">
    <property type="entry name" value="Tetratricopeptide repeat domain"/>
    <property type="match status" value="1"/>
</dbReference>
<dbReference type="GO" id="GO:0005886">
    <property type="term" value="C:plasma membrane"/>
    <property type="evidence" value="ECO:0007669"/>
    <property type="project" value="UniProtKB-SubCell"/>
</dbReference>
<keyword evidence="10" id="KW-0802">TPR repeat</keyword>
<evidence type="ECO:0000256" key="9">
    <source>
        <dbReference type="ARBA" id="ARBA00023244"/>
    </source>
</evidence>
<evidence type="ECO:0000256" key="2">
    <source>
        <dbReference type="ARBA" id="ARBA00004429"/>
    </source>
</evidence>
<evidence type="ECO:0000313" key="13">
    <source>
        <dbReference type="EMBL" id="PWI31883.1"/>
    </source>
</evidence>
<evidence type="ECO:0000256" key="6">
    <source>
        <dbReference type="ARBA" id="ARBA00022692"/>
    </source>
</evidence>
<evidence type="ECO:0000256" key="10">
    <source>
        <dbReference type="PROSITE-ProRule" id="PRU00339"/>
    </source>
</evidence>
<sequence length="394" mass="43824">MIRAAFLFVILGLGLFVGTQYAGQQGYVLISVAGTTTEMSVTTLVILVIALLAVLFGLEFLIKKSLRATTFTWNWFSVRKLKKARRQTNEGIIKLLEGDWQLAEKKVTRLAEHHDMPLLCYLIASEAAQGMGDTAKRDRYLALAGDQENAGLAVALTRSKQQIQEGQYQAALETLSALKDQHPNNPIILNLLKTTYVQLQNWRALLDLLPKLTKVKQVSLQEQLDLEERAQCGVLADIAAESGSDGLLTHWNSLPRKWKKDAKLLECLVSQLIQRNADEDAYRLIRNMVKKNPDDALLKLLPEMNLPDATVAVSLLESVVKKETDNAAANSALGKCYLRSEQWDKAQQYLEKALSVRADVSDYTALAEALEHQNMSQAAGDVSRQALTLLEAKH</sequence>
<accession>A0A2U3B500</accession>
<evidence type="ECO:0000256" key="3">
    <source>
        <dbReference type="ARBA" id="ARBA00004744"/>
    </source>
</evidence>
<evidence type="ECO:0000256" key="1">
    <source>
        <dbReference type="ARBA" id="ARBA00002962"/>
    </source>
</evidence>
<dbReference type="InterPro" id="IPR019734">
    <property type="entry name" value="TPR_rpt"/>
</dbReference>
<dbReference type="UniPathway" id="UPA00252"/>
<keyword evidence="14" id="KW-1185">Reference proteome</keyword>
<dbReference type="InterPro" id="IPR010817">
    <property type="entry name" value="HemY_N"/>
</dbReference>
<evidence type="ECO:0000256" key="4">
    <source>
        <dbReference type="ARBA" id="ARBA00022475"/>
    </source>
</evidence>
<dbReference type="SUPFAM" id="SSF48452">
    <property type="entry name" value="TPR-like"/>
    <property type="match status" value="2"/>
</dbReference>
<feature type="domain" description="HemY N-terminal" evidence="12">
    <location>
        <begin position="26"/>
        <end position="132"/>
    </location>
</feature>
<comment type="subcellular location">
    <subcellularLocation>
        <location evidence="2">Cell inner membrane</location>
        <topology evidence="2">Multi-pass membrane protein</topology>
    </subcellularLocation>
</comment>
<proteinExistence type="predicted"/>
<feature type="repeat" description="TPR" evidence="10">
    <location>
        <begin position="327"/>
        <end position="360"/>
    </location>
</feature>
<keyword evidence="4" id="KW-1003">Cell membrane</keyword>
<protein>
    <submittedName>
        <fullName evidence="13">Heme biosynthesis protein HemY</fullName>
    </submittedName>
</protein>
<dbReference type="InterPro" id="IPR005254">
    <property type="entry name" value="Heme_biosyn_assoc_TPR_pro"/>
</dbReference>
<dbReference type="InterPro" id="IPR011990">
    <property type="entry name" value="TPR-like_helical_dom_sf"/>
</dbReference>
<comment type="pathway">
    <text evidence="3">Porphyrin-containing compound metabolism; protoheme biosynthesis.</text>
</comment>
<keyword evidence="6 11" id="KW-0812">Transmembrane</keyword>
<name>A0A2U3B500_9VIBR</name>
<dbReference type="RefSeq" id="WP_109321186.1">
    <property type="nucleotide sequence ID" value="NZ_QFWT01000014.1"/>
</dbReference>
<dbReference type="GO" id="GO:0042168">
    <property type="term" value="P:heme metabolic process"/>
    <property type="evidence" value="ECO:0007669"/>
    <property type="project" value="InterPro"/>
</dbReference>
<dbReference type="PROSITE" id="PS50005">
    <property type="entry name" value="TPR"/>
    <property type="match status" value="1"/>
</dbReference>
<feature type="transmembrane region" description="Helical" evidence="11">
    <location>
        <begin position="41"/>
        <end position="62"/>
    </location>
</feature>
<keyword evidence="8 11" id="KW-0472">Membrane</keyword>
<keyword evidence="5" id="KW-0997">Cell inner membrane</keyword>
<dbReference type="NCBIfam" id="TIGR00540">
    <property type="entry name" value="TPR_hemY_coli"/>
    <property type="match status" value="1"/>
</dbReference>
<keyword evidence="9" id="KW-0627">Porphyrin biosynthesis</keyword>
<evidence type="ECO:0000259" key="12">
    <source>
        <dbReference type="Pfam" id="PF07219"/>
    </source>
</evidence>
<dbReference type="GO" id="GO:0006779">
    <property type="term" value="P:porphyrin-containing compound biosynthetic process"/>
    <property type="evidence" value="ECO:0007669"/>
    <property type="project" value="UniProtKB-KW"/>
</dbReference>
<comment type="caution">
    <text evidence="13">The sequence shown here is derived from an EMBL/GenBank/DDBJ whole genome shotgun (WGS) entry which is preliminary data.</text>
</comment>
<evidence type="ECO:0000256" key="11">
    <source>
        <dbReference type="SAM" id="Phobius"/>
    </source>
</evidence>
<gene>
    <name evidence="13" type="ORF">DI392_18555</name>
</gene>
<dbReference type="OrthoDB" id="7067577at2"/>
<dbReference type="Pfam" id="PF07219">
    <property type="entry name" value="HemY_N"/>
    <property type="match status" value="1"/>
</dbReference>
<evidence type="ECO:0000256" key="5">
    <source>
        <dbReference type="ARBA" id="ARBA00022519"/>
    </source>
</evidence>
<dbReference type="Proteomes" id="UP000245362">
    <property type="component" value="Unassembled WGS sequence"/>
</dbReference>
<reference evidence="13 14" key="1">
    <citation type="submission" date="2018-05" db="EMBL/GenBank/DDBJ databases">
        <title>Vibrio limimaris sp. nov., isolated from marine sediment.</title>
        <authorList>
            <person name="Li C.-M."/>
        </authorList>
    </citation>
    <scope>NUCLEOTIDE SEQUENCE [LARGE SCALE GENOMIC DNA]</scope>
    <source>
        <strain evidence="13 14">E4404</strain>
    </source>
</reference>
<dbReference type="AlphaFoldDB" id="A0A2U3B500"/>
<dbReference type="EMBL" id="QFWT01000014">
    <property type="protein sequence ID" value="PWI31883.1"/>
    <property type="molecule type" value="Genomic_DNA"/>
</dbReference>
<keyword evidence="7 11" id="KW-1133">Transmembrane helix</keyword>
<dbReference type="Pfam" id="PF14559">
    <property type="entry name" value="TPR_19"/>
    <property type="match status" value="1"/>
</dbReference>
<evidence type="ECO:0000256" key="7">
    <source>
        <dbReference type="ARBA" id="ARBA00022989"/>
    </source>
</evidence>
<organism evidence="13 14">
    <name type="scientific">Vibrio albus</name>
    <dbReference type="NCBI Taxonomy" id="2200953"/>
    <lineage>
        <taxon>Bacteria</taxon>
        <taxon>Pseudomonadati</taxon>
        <taxon>Pseudomonadota</taxon>
        <taxon>Gammaproteobacteria</taxon>
        <taxon>Vibrionales</taxon>
        <taxon>Vibrionaceae</taxon>
        <taxon>Vibrio</taxon>
    </lineage>
</organism>
<evidence type="ECO:0000313" key="14">
    <source>
        <dbReference type="Proteomes" id="UP000245362"/>
    </source>
</evidence>
<comment type="function">
    <text evidence="1">Involved in a late step of protoheme IX synthesis.</text>
</comment>